<gene>
    <name evidence="1" type="ORF">LCGC14_2316120</name>
</gene>
<reference evidence="1" key="1">
    <citation type="journal article" date="2015" name="Nature">
        <title>Complex archaea that bridge the gap between prokaryotes and eukaryotes.</title>
        <authorList>
            <person name="Spang A."/>
            <person name="Saw J.H."/>
            <person name="Jorgensen S.L."/>
            <person name="Zaremba-Niedzwiedzka K."/>
            <person name="Martijn J."/>
            <person name="Lind A.E."/>
            <person name="van Eijk R."/>
            <person name="Schleper C."/>
            <person name="Guy L."/>
            <person name="Ettema T.J."/>
        </authorList>
    </citation>
    <scope>NUCLEOTIDE SEQUENCE</scope>
</reference>
<comment type="caution">
    <text evidence="1">The sequence shown here is derived from an EMBL/GenBank/DDBJ whole genome shotgun (WGS) entry which is preliminary data.</text>
</comment>
<name>A0A0F9FE39_9ZZZZ</name>
<organism evidence="1">
    <name type="scientific">marine sediment metagenome</name>
    <dbReference type="NCBI Taxonomy" id="412755"/>
    <lineage>
        <taxon>unclassified sequences</taxon>
        <taxon>metagenomes</taxon>
        <taxon>ecological metagenomes</taxon>
    </lineage>
</organism>
<proteinExistence type="predicted"/>
<accession>A0A0F9FE39</accession>
<evidence type="ECO:0000313" key="1">
    <source>
        <dbReference type="EMBL" id="KKL49377.1"/>
    </source>
</evidence>
<dbReference type="EMBL" id="LAZR01032976">
    <property type="protein sequence ID" value="KKL49377.1"/>
    <property type="molecule type" value="Genomic_DNA"/>
</dbReference>
<protein>
    <submittedName>
        <fullName evidence="1">Uncharacterized protein</fullName>
    </submittedName>
</protein>
<sequence>MVLIMVTAWYPPEVEERVNKVYFSIPEKYPVDESLGKSLVPLGVRSTKEGTKIISVFEVAKGKFDEAWEIVAKQLREFRSIEGFRYEVETLLSQAEAMNLIGVPIPA</sequence>
<dbReference type="AlphaFoldDB" id="A0A0F9FE39"/>